<gene>
    <name evidence="2" type="ordered locus">Fleli_1381</name>
</gene>
<dbReference type="KEGG" id="fli:Fleli_1381"/>
<evidence type="ECO:0000256" key="1">
    <source>
        <dbReference type="SAM" id="SignalP"/>
    </source>
</evidence>
<evidence type="ECO:0000313" key="3">
    <source>
        <dbReference type="Proteomes" id="UP000006054"/>
    </source>
</evidence>
<feature type="signal peptide" evidence="1">
    <location>
        <begin position="1"/>
        <end position="17"/>
    </location>
</feature>
<dbReference type="RefSeq" id="WP_014797269.1">
    <property type="nucleotide sequence ID" value="NC_018018.1"/>
</dbReference>
<keyword evidence="3" id="KW-1185">Reference proteome</keyword>
<accession>I4AIM7</accession>
<dbReference type="Proteomes" id="UP000006054">
    <property type="component" value="Chromosome"/>
</dbReference>
<dbReference type="OrthoDB" id="981551at2"/>
<sequence length="223" mass="25503">MQLLFYSLFLIFNWSFSVLPTSDFSVNTENKKLEITEKPQFKLTERSTPNGCKQGGCSFNRGYVSTRSTNWVVVAVYVQTKAGYWEKKEYTRQGAGFIEMKLSDCNYTGNYYAFACFQDDGTCSFPDTYKVEEMHKQKDQTPKFKVFKVDKLTCEGSDTGAKAEKGYVYSPNGGQVEITLFMEKKDGSWRKKTYLFFGTGMIELDMQGCDLTGNYKATIRYAS</sequence>
<organism evidence="2 3">
    <name type="scientific">Bernardetia litoralis (strain ATCC 23117 / DSM 6794 / NBRC 15988 / NCIMB 1366 / Fx l1 / Sio-4)</name>
    <name type="common">Flexibacter litoralis</name>
    <dbReference type="NCBI Taxonomy" id="880071"/>
    <lineage>
        <taxon>Bacteria</taxon>
        <taxon>Pseudomonadati</taxon>
        <taxon>Bacteroidota</taxon>
        <taxon>Cytophagia</taxon>
        <taxon>Cytophagales</taxon>
        <taxon>Bernardetiaceae</taxon>
        <taxon>Bernardetia</taxon>
    </lineage>
</organism>
<name>I4AIM7_BERLS</name>
<dbReference type="AlphaFoldDB" id="I4AIM7"/>
<reference evidence="3" key="1">
    <citation type="submission" date="2012-06" db="EMBL/GenBank/DDBJ databases">
        <title>The complete genome of Flexibacter litoralis DSM 6794.</title>
        <authorList>
            <person name="Lucas S."/>
            <person name="Copeland A."/>
            <person name="Lapidus A."/>
            <person name="Glavina del Rio T."/>
            <person name="Dalin E."/>
            <person name="Tice H."/>
            <person name="Bruce D."/>
            <person name="Goodwin L."/>
            <person name="Pitluck S."/>
            <person name="Peters L."/>
            <person name="Ovchinnikova G."/>
            <person name="Lu M."/>
            <person name="Kyrpides N."/>
            <person name="Mavromatis K."/>
            <person name="Ivanova N."/>
            <person name="Brettin T."/>
            <person name="Detter J.C."/>
            <person name="Han C."/>
            <person name="Larimer F."/>
            <person name="Land M."/>
            <person name="Hauser L."/>
            <person name="Markowitz V."/>
            <person name="Cheng J.-F."/>
            <person name="Hugenholtz P."/>
            <person name="Woyke T."/>
            <person name="Wu D."/>
            <person name="Spring S."/>
            <person name="Lang E."/>
            <person name="Kopitz M."/>
            <person name="Brambilla E."/>
            <person name="Klenk H.-P."/>
            <person name="Eisen J.A."/>
        </authorList>
    </citation>
    <scope>NUCLEOTIDE SEQUENCE [LARGE SCALE GENOMIC DNA]</scope>
    <source>
        <strain evidence="3">ATCC 23117 / DSM 6794 / NBRC 15988 / NCIMB 1366 / Sio-4</strain>
    </source>
</reference>
<feature type="chain" id="PRO_5003686160" evidence="1">
    <location>
        <begin position="18"/>
        <end position="223"/>
    </location>
</feature>
<keyword evidence="1" id="KW-0732">Signal</keyword>
<proteinExistence type="predicted"/>
<dbReference type="eggNOG" id="ENOG50340SA">
    <property type="taxonomic scope" value="Bacteria"/>
</dbReference>
<evidence type="ECO:0000313" key="2">
    <source>
        <dbReference type="EMBL" id="AFM03812.1"/>
    </source>
</evidence>
<protein>
    <submittedName>
        <fullName evidence="2">Uncharacterized protein</fullName>
    </submittedName>
</protein>
<dbReference type="EMBL" id="CP003345">
    <property type="protein sequence ID" value="AFM03812.1"/>
    <property type="molecule type" value="Genomic_DNA"/>
</dbReference>
<dbReference type="HOGENOM" id="CLU_1238693_0_0_10"/>